<evidence type="ECO:0000256" key="1">
    <source>
        <dbReference type="SAM" id="Phobius"/>
    </source>
</evidence>
<feature type="transmembrane region" description="Helical" evidence="1">
    <location>
        <begin position="64"/>
        <end position="86"/>
    </location>
</feature>
<keyword evidence="1" id="KW-1133">Transmembrane helix</keyword>
<keyword evidence="1" id="KW-0472">Membrane</keyword>
<dbReference type="OrthoDB" id="1072823at2"/>
<dbReference type="RefSeq" id="WP_022431016.1">
    <property type="nucleotide sequence ID" value="NZ_CATYDQ010000003.1"/>
</dbReference>
<organism evidence="2 3">
    <name type="scientific">Leyella stercorea</name>
    <dbReference type="NCBI Taxonomy" id="363265"/>
    <lineage>
        <taxon>Bacteria</taxon>
        <taxon>Pseudomonadati</taxon>
        <taxon>Bacteroidota</taxon>
        <taxon>Bacteroidia</taxon>
        <taxon>Bacteroidales</taxon>
        <taxon>Prevotellaceae</taxon>
        <taxon>Leyella</taxon>
    </lineage>
</organism>
<protein>
    <submittedName>
        <fullName evidence="2">Uncharacterized protein</fullName>
    </submittedName>
</protein>
<evidence type="ECO:0000313" key="2">
    <source>
        <dbReference type="EMBL" id="RHK50800.1"/>
    </source>
</evidence>
<dbReference type="EMBL" id="QRNO01000026">
    <property type="protein sequence ID" value="RHK50800.1"/>
    <property type="molecule type" value="Genomic_DNA"/>
</dbReference>
<sequence length="101" mass="11189">MKTGKTTNKPKKLNVEFSVEITGEDAPTKFDKRRERWSVAVWCSLFILATSLVCGMFVELSLGFSAIVVISFISFLVSLCNAGSVYPEEPGNDDFPWYGGL</sequence>
<gene>
    <name evidence="2" type="ORF">DW060_06465</name>
</gene>
<evidence type="ECO:0000313" key="3">
    <source>
        <dbReference type="Proteomes" id="UP000286598"/>
    </source>
</evidence>
<keyword evidence="1" id="KW-0812">Transmembrane</keyword>
<name>A0A3R6FKN9_9BACT</name>
<dbReference type="Proteomes" id="UP000286598">
    <property type="component" value="Unassembled WGS sequence"/>
</dbReference>
<comment type="caution">
    <text evidence="2">The sequence shown here is derived from an EMBL/GenBank/DDBJ whole genome shotgun (WGS) entry which is preliminary data.</text>
</comment>
<dbReference type="AlphaFoldDB" id="A0A3R6FKN9"/>
<keyword evidence="3" id="KW-1185">Reference proteome</keyword>
<feature type="transmembrane region" description="Helical" evidence="1">
    <location>
        <begin position="39"/>
        <end position="58"/>
    </location>
</feature>
<accession>A0A3R6FKN9</accession>
<proteinExistence type="predicted"/>
<reference evidence="2 3" key="1">
    <citation type="submission" date="2018-08" db="EMBL/GenBank/DDBJ databases">
        <title>A genome reference for cultivated species of the human gut microbiota.</title>
        <authorList>
            <person name="Zou Y."/>
            <person name="Xue W."/>
            <person name="Luo G."/>
        </authorList>
    </citation>
    <scope>NUCLEOTIDE SEQUENCE [LARGE SCALE GENOMIC DNA]</scope>
    <source>
        <strain evidence="2 3">AF42-9</strain>
    </source>
</reference>